<dbReference type="SMART" id="SM00014">
    <property type="entry name" value="acidPPc"/>
    <property type="match status" value="1"/>
</dbReference>
<keyword evidence="1" id="KW-1133">Transmembrane helix</keyword>
<proteinExistence type="predicted"/>
<gene>
    <name evidence="3" type="ORF">A2941_00510</name>
</gene>
<evidence type="ECO:0000259" key="2">
    <source>
        <dbReference type="SMART" id="SM00014"/>
    </source>
</evidence>
<dbReference type="Proteomes" id="UP000178444">
    <property type="component" value="Unassembled WGS sequence"/>
</dbReference>
<feature type="domain" description="Phosphatidic acid phosphatase type 2/haloperoxidase" evidence="2">
    <location>
        <begin position="59"/>
        <end position="164"/>
    </location>
</feature>
<feature type="transmembrane region" description="Helical" evidence="1">
    <location>
        <begin position="54"/>
        <end position="77"/>
    </location>
</feature>
<dbReference type="Pfam" id="PF01569">
    <property type="entry name" value="PAP2"/>
    <property type="match status" value="1"/>
</dbReference>
<feature type="transmembrane region" description="Helical" evidence="1">
    <location>
        <begin position="149"/>
        <end position="167"/>
    </location>
</feature>
<dbReference type="GO" id="GO:0042392">
    <property type="term" value="F:sphingosine-1-phosphate phosphatase activity"/>
    <property type="evidence" value="ECO:0007669"/>
    <property type="project" value="TreeGrafter"/>
</dbReference>
<dbReference type="InterPro" id="IPR036938">
    <property type="entry name" value="PAP2/HPO_sf"/>
</dbReference>
<evidence type="ECO:0000313" key="4">
    <source>
        <dbReference type="Proteomes" id="UP000178444"/>
    </source>
</evidence>
<reference evidence="3 4" key="1">
    <citation type="journal article" date="2016" name="Nat. Commun.">
        <title>Thousands of microbial genomes shed light on interconnected biogeochemical processes in an aquifer system.</title>
        <authorList>
            <person name="Anantharaman K."/>
            <person name="Brown C.T."/>
            <person name="Hug L.A."/>
            <person name="Sharon I."/>
            <person name="Castelle C.J."/>
            <person name="Probst A.J."/>
            <person name="Thomas B.C."/>
            <person name="Singh A."/>
            <person name="Wilkins M.J."/>
            <person name="Karaoz U."/>
            <person name="Brodie E.L."/>
            <person name="Williams K.H."/>
            <person name="Hubbard S.S."/>
            <person name="Banfield J.F."/>
        </authorList>
    </citation>
    <scope>NUCLEOTIDE SEQUENCE [LARGE SCALE GENOMIC DNA]</scope>
</reference>
<feature type="transmembrane region" description="Helical" evidence="1">
    <location>
        <begin position="97"/>
        <end position="119"/>
    </location>
</feature>
<dbReference type="PANTHER" id="PTHR14969:SF13">
    <property type="entry name" value="AT30094P"/>
    <property type="match status" value="1"/>
</dbReference>
<accession>A0A1F8GPI0</accession>
<name>A0A1F8GPI0_9BACT</name>
<dbReference type="SUPFAM" id="SSF48317">
    <property type="entry name" value="Acid phosphatase/Vanadium-dependent haloperoxidase"/>
    <property type="match status" value="1"/>
</dbReference>
<evidence type="ECO:0000313" key="3">
    <source>
        <dbReference type="EMBL" id="OGN27325.1"/>
    </source>
</evidence>
<sequence>MGLNVWLFRFVSDFAGRWPALDIIAIFFSEYVWLIMLAVVAGKFLMDRQRHKDMAIVSIGSAVIARGIIVSIIKWFYDHPRPDMVIKVNALLAGGDTVNSFPSGHTTFVFALAAGVYFYDKKLGRWLLAAAALVGLARIYAGVHWPFDILAGAVLGVLSAYVFNRVYRKKERE</sequence>
<feature type="transmembrane region" description="Helical" evidence="1">
    <location>
        <begin position="126"/>
        <end position="143"/>
    </location>
</feature>
<dbReference type="EMBL" id="MGKO01000013">
    <property type="protein sequence ID" value="OGN27325.1"/>
    <property type="molecule type" value="Genomic_DNA"/>
</dbReference>
<dbReference type="PANTHER" id="PTHR14969">
    <property type="entry name" value="SPHINGOSINE-1-PHOSPHATE PHOSPHOHYDROLASE"/>
    <property type="match status" value="1"/>
</dbReference>
<dbReference type="AlphaFoldDB" id="A0A1F8GPI0"/>
<comment type="caution">
    <text evidence="3">The sequence shown here is derived from an EMBL/GenBank/DDBJ whole genome shotgun (WGS) entry which is preliminary data.</text>
</comment>
<evidence type="ECO:0000256" key="1">
    <source>
        <dbReference type="SAM" id="Phobius"/>
    </source>
</evidence>
<feature type="transmembrane region" description="Helical" evidence="1">
    <location>
        <begin position="20"/>
        <end position="42"/>
    </location>
</feature>
<organism evidence="3 4">
    <name type="scientific">Candidatus Yanofskybacteria bacterium RIFCSPLOWO2_01_FULL_49_17</name>
    <dbReference type="NCBI Taxonomy" id="1802700"/>
    <lineage>
        <taxon>Bacteria</taxon>
        <taxon>Candidatus Yanofskyibacteriota</taxon>
    </lineage>
</organism>
<dbReference type="Gene3D" id="1.20.144.10">
    <property type="entry name" value="Phosphatidic acid phosphatase type 2/haloperoxidase"/>
    <property type="match status" value="1"/>
</dbReference>
<dbReference type="InterPro" id="IPR000326">
    <property type="entry name" value="PAP2/HPO"/>
</dbReference>
<keyword evidence="1" id="KW-0812">Transmembrane</keyword>
<keyword evidence="1" id="KW-0472">Membrane</keyword>
<protein>
    <recommendedName>
        <fullName evidence="2">Phosphatidic acid phosphatase type 2/haloperoxidase domain-containing protein</fullName>
    </recommendedName>
</protein>